<dbReference type="InterPro" id="IPR050216">
    <property type="entry name" value="LRR_domain-containing"/>
</dbReference>
<comment type="caution">
    <text evidence="6">The sequence shown here is derived from an EMBL/GenBank/DDBJ whole genome shotgun (WGS) entry which is preliminary data.</text>
</comment>
<dbReference type="InterPro" id="IPR001611">
    <property type="entry name" value="Leu-rich_rpt"/>
</dbReference>
<name>A0A8X7XXK2_POPTO</name>
<keyword evidence="3" id="KW-0611">Plant defense</keyword>
<reference evidence="6" key="1">
    <citation type="journal article" date="2020" name="bioRxiv">
        <title>Hybrid origin of Populus tomentosa Carr. identified through genome sequencing and phylogenomic analysis.</title>
        <authorList>
            <person name="An X."/>
            <person name="Gao K."/>
            <person name="Chen Z."/>
            <person name="Li J."/>
            <person name="Yang X."/>
            <person name="Yang X."/>
            <person name="Zhou J."/>
            <person name="Guo T."/>
            <person name="Zhao T."/>
            <person name="Huang S."/>
            <person name="Miao D."/>
            <person name="Khan W.U."/>
            <person name="Rao P."/>
            <person name="Ye M."/>
            <person name="Lei B."/>
            <person name="Liao W."/>
            <person name="Wang J."/>
            <person name="Ji L."/>
            <person name="Li Y."/>
            <person name="Guo B."/>
            <person name="Mustafa N.S."/>
            <person name="Li S."/>
            <person name="Yun Q."/>
            <person name="Keller S.R."/>
            <person name="Mao J."/>
            <person name="Zhang R."/>
            <person name="Strauss S.H."/>
        </authorList>
    </citation>
    <scope>NUCLEOTIDE SEQUENCE</scope>
    <source>
        <strain evidence="6">GM15</strain>
        <tissue evidence="6">Leaf</tissue>
    </source>
</reference>
<dbReference type="Pfam" id="PF23286">
    <property type="entry name" value="LRR_13"/>
    <property type="match status" value="1"/>
</dbReference>
<keyword evidence="1" id="KW-0433">Leucine-rich repeat</keyword>
<sequence>MSTSAIHLDKLIDLDLRCCTSLINLPSRITSRCLKSLNLSGCSNLKKCPETARKLTYLNLNETAVEELPQSIGELGGLVALNLKNCKLLVNLPENIYLLKSLLIVDISGCSSISRLPDFSRNIRYLYLNGTAIEELSSSIGDLRELIYLDLSDCSSITEFPKVSSNIKELYLNGTAIREIPSSIECLCELHELHLRNCKQFEILPGSICKLKNLRRLNLSGCLQFRDFPEVLEPMVCLRYLYLDQTCITKLPSPIGNLKGLACLEVGNCKYLKGIECLVDLHLQERDMDLKYLRKLNLDGCSISKVPDSVGCLSSLEVLDLSGNDFETLPMNIDKLLELQYLGLRSCRKLKSISRLPPRLSKLDAHDCQSLIRVSSSTTLHGGNIFEFIFTNCLRLPLKTQILVYSLLKFQLYTKRLCHQVPSETSTSCLPGDVTPKWFSHQSWGSTITFQLFSHWADSEFLGFSLCAVIAFHSVSYGLQVKCTYHFRNEHGDNHDLYCYLHGWYDERRIHSKHIFVGFDPCLVAKKNDMFREYSEVSVEFHLEDMNGNLLQIDCCQVVRCGVRLLREKEINRFLRSMYDSLALEAKLLLIESTFPDSKVPRRKKRRHN</sequence>
<dbReference type="GO" id="GO:0005737">
    <property type="term" value="C:cytoplasm"/>
    <property type="evidence" value="ECO:0007669"/>
    <property type="project" value="TreeGrafter"/>
</dbReference>
<feature type="domain" description="C-JID" evidence="4">
    <location>
        <begin position="430"/>
        <end position="570"/>
    </location>
</feature>
<dbReference type="PANTHER" id="PTHR48051">
    <property type="match status" value="1"/>
</dbReference>
<dbReference type="OrthoDB" id="850660at2759"/>
<gene>
    <name evidence="6" type="ORF">POTOM_058329</name>
</gene>
<dbReference type="InterPro" id="IPR045344">
    <property type="entry name" value="C-JID"/>
</dbReference>
<dbReference type="InterPro" id="IPR058546">
    <property type="entry name" value="RPS4B/Roq1-like_LRR"/>
</dbReference>
<accession>A0A8X7XXK2</accession>
<evidence type="ECO:0000259" key="5">
    <source>
        <dbReference type="Pfam" id="PF23286"/>
    </source>
</evidence>
<dbReference type="AlphaFoldDB" id="A0A8X7XXK2"/>
<dbReference type="Pfam" id="PF20160">
    <property type="entry name" value="C-JID"/>
    <property type="match status" value="1"/>
</dbReference>
<dbReference type="Proteomes" id="UP000886885">
    <property type="component" value="Chromosome 19A"/>
</dbReference>
<evidence type="ECO:0000313" key="7">
    <source>
        <dbReference type="Proteomes" id="UP000886885"/>
    </source>
</evidence>
<protein>
    <submittedName>
        <fullName evidence="6">Uncharacterized protein</fullName>
    </submittedName>
</protein>
<evidence type="ECO:0000256" key="3">
    <source>
        <dbReference type="ARBA" id="ARBA00022821"/>
    </source>
</evidence>
<evidence type="ECO:0000259" key="4">
    <source>
        <dbReference type="Pfam" id="PF20160"/>
    </source>
</evidence>
<evidence type="ECO:0000256" key="2">
    <source>
        <dbReference type="ARBA" id="ARBA00022737"/>
    </source>
</evidence>
<evidence type="ECO:0000313" key="6">
    <source>
        <dbReference type="EMBL" id="KAG6738707.1"/>
    </source>
</evidence>
<dbReference type="PROSITE" id="PS51450">
    <property type="entry name" value="LRR"/>
    <property type="match status" value="1"/>
</dbReference>
<dbReference type="Pfam" id="PF13855">
    <property type="entry name" value="LRR_8"/>
    <property type="match status" value="1"/>
</dbReference>
<dbReference type="EMBL" id="JAAWWB010000037">
    <property type="protein sequence ID" value="KAG6738707.1"/>
    <property type="molecule type" value="Genomic_DNA"/>
</dbReference>
<evidence type="ECO:0000256" key="1">
    <source>
        <dbReference type="ARBA" id="ARBA00022614"/>
    </source>
</evidence>
<keyword evidence="7" id="KW-1185">Reference proteome</keyword>
<organism evidence="6 7">
    <name type="scientific">Populus tomentosa</name>
    <name type="common">Chinese white poplar</name>
    <dbReference type="NCBI Taxonomy" id="118781"/>
    <lineage>
        <taxon>Eukaryota</taxon>
        <taxon>Viridiplantae</taxon>
        <taxon>Streptophyta</taxon>
        <taxon>Embryophyta</taxon>
        <taxon>Tracheophyta</taxon>
        <taxon>Spermatophyta</taxon>
        <taxon>Magnoliopsida</taxon>
        <taxon>eudicotyledons</taxon>
        <taxon>Gunneridae</taxon>
        <taxon>Pentapetalae</taxon>
        <taxon>rosids</taxon>
        <taxon>fabids</taxon>
        <taxon>Malpighiales</taxon>
        <taxon>Salicaceae</taxon>
        <taxon>Saliceae</taxon>
        <taxon>Populus</taxon>
    </lineage>
</organism>
<proteinExistence type="predicted"/>
<dbReference type="PANTHER" id="PTHR48051:SF1">
    <property type="entry name" value="RAS SUPPRESSOR PROTEIN 1"/>
    <property type="match status" value="1"/>
</dbReference>
<feature type="domain" description="Disease resistance protein RPS4B/Roq1-like leucine-rich repeats" evidence="5">
    <location>
        <begin position="34"/>
        <end position="113"/>
    </location>
</feature>
<keyword evidence="2" id="KW-0677">Repeat</keyword>